<sequence length="38" mass="4517">MNGRERTLKFLNGEKVDYIPFHPLVMQFASEYAYTVNH</sequence>
<name>A0A174HWU2_9FIRM</name>
<organism evidence="1 2">
    <name type="scientific">Faecalicatena contorta</name>
    <dbReference type="NCBI Taxonomy" id="39482"/>
    <lineage>
        <taxon>Bacteria</taxon>
        <taxon>Bacillati</taxon>
        <taxon>Bacillota</taxon>
        <taxon>Clostridia</taxon>
        <taxon>Lachnospirales</taxon>
        <taxon>Lachnospiraceae</taxon>
        <taxon>Faecalicatena</taxon>
    </lineage>
</organism>
<dbReference type="EMBL" id="CYZU01000033">
    <property type="protein sequence ID" value="CUO77305.1"/>
    <property type="molecule type" value="Genomic_DNA"/>
</dbReference>
<gene>
    <name evidence="1" type="ORF">ERS852491_03263</name>
</gene>
<dbReference type="Proteomes" id="UP000095544">
    <property type="component" value="Unassembled WGS sequence"/>
</dbReference>
<reference evidence="1 2" key="1">
    <citation type="submission" date="2015-09" db="EMBL/GenBank/DDBJ databases">
        <authorList>
            <consortium name="Pathogen Informatics"/>
        </authorList>
    </citation>
    <scope>NUCLEOTIDE SEQUENCE [LARGE SCALE GENOMIC DNA]</scope>
    <source>
        <strain evidence="1 2">2789STDY5834876</strain>
    </source>
</reference>
<evidence type="ECO:0000313" key="2">
    <source>
        <dbReference type="Proteomes" id="UP000095544"/>
    </source>
</evidence>
<protein>
    <submittedName>
        <fullName evidence="1">Uncharacterized protein</fullName>
    </submittedName>
</protein>
<evidence type="ECO:0000313" key="1">
    <source>
        <dbReference type="EMBL" id="CUO77305.1"/>
    </source>
</evidence>
<accession>A0A174HWU2</accession>
<proteinExistence type="predicted"/>
<dbReference type="AlphaFoldDB" id="A0A174HWU2"/>